<evidence type="ECO:0000313" key="1">
    <source>
        <dbReference type="EMBL" id="KZP18085.1"/>
    </source>
</evidence>
<dbReference type="AlphaFoldDB" id="A0A166GR55"/>
<evidence type="ECO:0000313" key="2">
    <source>
        <dbReference type="Proteomes" id="UP000076532"/>
    </source>
</evidence>
<accession>A0A166GR55</accession>
<organism evidence="1 2">
    <name type="scientific">Athelia psychrophila</name>
    <dbReference type="NCBI Taxonomy" id="1759441"/>
    <lineage>
        <taxon>Eukaryota</taxon>
        <taxon>Fungi</taxon>
        <taxon>Dikarya</taxon>
        <taxon>Basidiomycota</taxon>
        <taxon>Agaricomycotina</taxon>
        <taxon>Agaricomycetes</taxon>
        <taxon>Agaricomycetidae</taxon>
        <taxon>Atheliales</taxon>
        <taxon>Atheliaceae</taxon>
        <taxon>Athelia</taxon>
    </lineage>
</organism>
<dbReference type="Proteomes" id="UP000076532">
    <property type="component" value="Unassembled WGS sequence"/>
</dbReference>
<dbReference type="EMBL" id="KV417576">
    <property type="protein sequence ID" value="KZP18085.1"/>
    <property type="molecule type" value="Genomic_DNA"/>
</dbReference>
<proteinExistence type="predicted"/>
<keyword evidence="2" id="KW-1185">Reference proteome</keyword>
<gene>
    <name evidence="1" type="ORF">FIBSPDRAFT_864217</name>
</gene>
<protein>
    <submittedName>
        <fullName evidence="1">Uncharacterized protein</fullName>
    </submittedName>
</protein>
<name>A0A166GR55_9AGAM</name>
<sequence>MIYYLSSPHFGYLICVSLTNIGVLLPVSPINYAKLASGGSQTPQHRAYSLAHGRRIRPLPDDQCAVPLPPSYRRHSCSSTTMLSLVAQR</sequence>
<reference evidence="1 2" key="1">
    <citation type="journal article" date="2016" name="Mol. Biol. Evol.">
        <title>Comparative Genomics of Early-Diverging Mushroom-Forming Fungi Provides Insights into the Origins of Lignocellulose Decay Capabilities.</title>
        <authorList>
            <person name="Nagy L.G."/>
            <person name="Riley R."/>
            <person name="Tritt A."/>
            <person name="Adam C."/>
            <person name="Daum C."/>
            <person name="Floudas D."/>
            <person name="Sun H."/>
            <person name="Yadav J.S."/>
            <person name="Pangilinan J."/>
            <person name="Larsson K.H."/>
            <person name="Matsuura K."/>
            <person name="Barry K."/>
            <person name="Labutti K."/>
            <person name="Kuo R."/>
            <person name="Ohm R.A."/>
            <person name="Bhattacharya S.S."/>
            <person name="Shirouzu T."/>
            <person name="Yoshinaga Y."/>
            <person name="Martin F.M."/>
            <person name="Grigoriev I.V."/>
            <person name="Hibbett D.S."/>
        </authorList>
    </citation>
    <scope>NUCLEOTIDE SEQUENCE [LARGE SCALE GENOMIC DNA]</scope>
    <source>
        <strain evidence="1 2">CBS 109695</strain>
    </source>
</reference>